<dbReference type="EnsemblPlants" id="Pp3c3_37730V3.3">
    <property type="protein sequence ID" value="Pp3c3_37730V3.3"/>
    <property type="gene ID" value="Pp3c3_37730"/>
</dbReference>
<name>A0A7I4FN69_PHYPA</name>
<sequence length="76" mass="8374">MEEVPIEHAPDESSSRTLLDSRSAQHDIFYAYDPKFGFPDTNQSRVRAGLEISKLEVGRGHSAEEGLGGRIHSCTS</sequence>
<keyword evidence="3" id="KW-1185">Reference proteome</keyword>
<dbReference type="Gramene" id="Pp3c3_37730V3.3">
    <property type="protein sequence ID" value="Pp3c3_37730V3.3"/>
    <property type="gene ID" value="Pp3c3_37730"/>
</dbReference>
<dbReference type="Gramene" id="Pp3c3_37730V3.2">
    <property type="protein sequence ID" value="Pp3c3_37730V3.2"/>
    <property type="gene ID" value="Pp3c3_37730"/>
</dbReference>
<feature type="compositionally biased region" description="Basic and acidic residues" evidence="1">
    <location>
        <begin position="1"/>
        <end position="14"/>
    </location>
</feature>
<evidence type="ECO:0000313" key="3">
    <source>
        <dbReference type="Proteomes" id="UP000006727"/>
    </source>
</evidence>
<reference evidence="2 3" key="2">
    <citation type="journal article" date="2018" name="Plant J.">
        <title>The Physcomitrella patens chromosome-scale assembly reveals moss genome structure and evolution.</title>
        <authorList>
            <person name="Lang D."/>
            <person name="Ullrich K.K."/>
            <person name="Murat F."/>
            <person name="Fuchs J."/>
            <person name="Jenkins J."/>
            <person name="Haas F.B."/>
            <person name="Piednoel M."/>
            <person name="Gundlach H."/>
            <person name="Van Bel M."/>
            <person name="Meyberg R."/>
            <person name="Vives C."/>
            <person name="Morata J."/>
            <person name="Symeonidi A."/>
            <person name="Hiss M."/>
            <person name="Muchero W."/>
            <person name="Kamisugi Y."/>
            <person name="Saleh O."/>
            <person name="Blanc G."/>
            <person name="Decker E.L."/>
            <person name="van Gessel N."/>
            <person name="Grimwood J."/>
            <person name="Hayes R.D."/>
            <person name="Graham S.W."/>
            <person name="Gunter L.E."/>
            <person name="McDaniel S.F."/>
            <person name="Hoernstein S.N.W."/>
            <person name="Larsson A."/>
            <person name="Li F.W."/>
            <person name="Perroud P.F."/>
            <person name="Phillips J."/>
            <person name="Ranjan P."/>
            <person name="Rokshar D.S."/>
            <person name="Rothfels C.J."/>
            <person name="Schneider L."/>
            <person name="Shu S."/>
            <person name="Stevenson D.W."/>
            <person name="Thummler F."/>
            <person name="Tillich M."/>
            <person name="Villarreal Aguilar J.C."/>
            <person name="Widiez T."/>
            <person name="Wong G.K."/>
            <person name="Wymore A."/>
            <person name="Zhang Y."/>
            <person name="Zimmer A.D."/>
            <person name="Quatrano R.S."/>
            <person name="Mayer K.F.X."/>
            <person name="Goodstein D."/>
            <person name="Casacuberta J.M."/>
            <person name="Vandepoele K."/>
            <person name="Reski R."/>
            <person name="Cuming A.C."/>
            <person name="Tuskan G.A."/>
            <person name="Maumus F."/>
            <person name="Salse J."/>
            <person name="Schmutz J."/>
            <person name="Rensing S.A."/>
        </authorList>
    </citation>
    <scope>NUCLEOTIDE SEQUENCE [LARGE SCALE GENOMIC DNA]</scope>
    <source>
        <strain evidence="2 3">cv. Gransden 2004</strain>
    </source>
</reference>
<reference evidence="2 3" key="1">
    <citation type="journal article" date="2008" name="Science">
        <title>The Physcomitrella genome reveals evolutionary insights into the conquest of land by plants.</title>
        <authorList>
            <person name="Rensing S."/>
            <person name="Lang D."/>
            <person name="Zimmer A."/>
            <person name="Terry A."/>
            <person name="Salamov A."/>
            <person name="Shapiro H."/>
            <person name="Nishiyama T."/>
            <person name="Perroud P.-F."/>
            <person name="Lindquist E."/>
            <person name="Kamisugi Y."/>
            <person name="Tanahashi T."/>
            <person name="Sakakibara K."/>
            <person name="Fujita T."/>
            <person name="Oishi K."/>
            <person name="Shin-I T."/>
            <person name="Kuroki Y."/>
            <person name="Toyoda A."/>
            <person name="Suzuki Y."/>
            <person name="Hashimoto A."/>
            <person name="Yamaguchi K."/>
            <person name="Sugano A."/>
            <person name="Kohara Y."/>
            <person name="Fujiyama A."/>
            <person name="Anterola A."/>
            <person name="Aoki S."/>
            <person name="Ashton N."/>
            <person name="Barbazuk W.B."/>
            <person name="Barker E."/>
            <person name="Bennetzen J."/>
            <person name="Bezanilla M."/>
            <person name="Blankenship R."/>
            <person name="Cho S.H."/>
            <person name="Dutcher S."/>
            <person name="Estelle M."/>
            <person name="Fawcett J.A."/>
            <person name="Gundlach H."/>
            <person name="Hanada K."/>
            <person name="Heyl A."/>
            <person name="Hicks K.A."/>
            <person name="Hugh J."/>
            <person name="Lohr M."/>
            <person name="Mayer K."/>
            <person name="Melkozernov A."/>
            <person name="Murata T."/>
            <person name="Nelson D."/>
            <person name="Pils B."/>
            <person name="Prigge M."/>
            <person name="Reiss B."/>
            <person name="Renner T."/>
            <person name="Rombauts S."/>
            <person name="Rushton P."/>
            <person name="Sanderfoot A."/>
            <person name="Schween G."/>
            <person name="Shiu S.-H."/>
            <person name="Stueber K."/>
            <person name="Theodoulou F.L."/>
            <person name="Tu H."/>
            <person name="Van de Peer Y."/>
            <person name="Verrier P.J."/>
            <person name="Waters E."/>
            <person name="Wood A."/>
            <person name="Yang L."/>
            <person name="Cove D."/>
            <person name="Cuming A."/>
            <person name="Hasebe M."/>
            <person name="Lucas S."/>
            <person name="Mishler D.B."/>
            <person name="Reski R."/>
            <person name="Grigoriev I."/>
            <person name="Quatrano R.S."/>
            <person name="Boore J.L."/>
        </authorList>
    </citation>
    <scope>NUCLEOTIDE SEQUENCE [LARGE SCALE GENOMIC DNA]</scope>
    <source>
        <strain evidence="2 3">cv. Gransden 2004</strain>
    </source>
</reference>
<evidence type="ECO:0000313" key="2">
    <source>
        <dbReference type="EnsemblPlants" id="Pp3c3_37730V3.2"/>
    </source>
</evidence>
<reference evidence="2" key="3">
    <citation type="submission" date="2020-12" db="UniProtKB">
        <authorList>
            <consortium name="EnsemblPlants"/>
        </authorList>
    </citation>
    <scope>IDENTIFICATION</scope>
</reference>
<proteinExistence type="predicted"/>
<accession>A0A7I4FN69</accession>
<protein>
    <submittedName>
        <fullName evidence="2">Uncharacterized protein</fullName>
    </submittedName>
</protein>
<dbReference type="AlphaFoldDB" id="A0A7I4FN69"/>
<evidence type="ECO:0000256" key="1">
    <source>
        <dbReference type="SAM" id="MobiDB-lite"/>
    </source>
</evidence>
<dbReference type="Proteomes" id="UP000006727">
    <property type="component" value="Chromosome 3"/>
</dbReference>
<feature type="region of interest" description="Disordered" evidence="1">
    <location>
        <begin position="1"/>
        <end position="20"/>
    </location>
</feature>
<dbReference type="EnsemblPlants" id="Pp3c3_37730V3.2">
    <property type="protein sequence ID" value="Pp3c3_37730V3.2"/>
    <property type="gene ID" value="Pp3c3_37730"/>
</dbReference>
<dbReference type="EMBL" id="ABEU02000003">
    <property type="status" value="NOT_ANNOTATED_CDS"/>
    <property type="molecule type" value="Genomic_DNA"/>
</dbReference>
<organism evidence="2 3">
    <name type="scientific">Physcomitrium patens</name>
    <name type="common">Spreading-leaved earth moss</name>
    <name type="synonym">Physcomitrella patens</name>
    <dbReference type="NCBI Taxonomy" id="3218"/>
    <lineage>
        <taxon>Eukaryota</taxon>
        <taxon>Viridiplantae</taxon>
        <taxon>Streptophyta</taxon>
        <taxon>Embryophyta</taxon>
        <taxon>Bryophyta</taxon>
        <taxon>Bryophytina</taxon>
        <taxon>Bryopsida</taxon>
        <taxon>Funariidae</taxon>
        <taxon>Funariales</taxon>
        <taxon>Funariaceae</taxon>
        <taxon>Physcomitrium</taxon>
    </lineage>
</organism>